<reference evidence="2 3" key="1">
    <citation type="journal article" date="2019" name="Nat. Med.">
        <title>A library of human gut bacterial isolates paired with longitudinal multiomics data enables mechanistic microbiome research.</title>
        <authorList>
            <person name="Poyet M."/>
            <person name="Groussin M."/>
            <person name="Gibbons S.M."/>
            <person name="Avila-Pacheco J."/>
            <person name="Jiang X."/>
            <person name="Kearney S.M."/>
            <person name="Perrotta A.R."/>
            <person name="Berdy B."/>
            <person name="Zhao S."/>
            <person name="Lieberman T.D."/>
            <person name="Swanson P.K."/>
            <person name="Smith M."/>
            <person name="Roesemann S."/>
            <person name="Alexander J.E."/>
            <person name="Rich S.A."/>
            <person name="Livny J."/>
            <person name="Vlamakis H."/>
            <person name="Clish C."/>
            <person name="Bullock K."/>
            <person name="Deik A."/>
            <person name="Scott J."/>
            <person name="Pierce K.A."/>
            <person name="Xavier R.J."/>
            <person name="Alm E.J."/>
        </authorList>
    </citation>
    <scope>NUCLEOTIDE SEQUENCE [LARGE SCALE GENOMIC DNA]</scope>
    <source>
        <strain evidence="2 3">BIOML-A3</strain>
    </source>
</reference>
<comment type="caution">
    <text evidence="2">The sequence shown here is derived from an EMBL/GenBank/DDBJ whole genome shotgun (WGS) entry which is preliminary data.</text>
</comment>
<proteinExistence type="predicted"/>
<dbReference type="GeneID" id="42787380"/>
<evidence type="ECO:0008006" key="4">
    <source>
        <dbReference type="Google" id="ProtNLM"/>
    </source>
</evidence>
<organism evidence="2 3">
    <name type="scientific">Eubacterium ramulus</name>
    <dbReference type="NCBI Taxonomy" id="39490"/>
    <lineage>
        <taxon>Bacteria</taxon>
        <taxon>Bacillati</taxon>
        <taxon>Bacillota</taxon>
        <taxon>Clostridia</taxon>
        <taxon>Eubacteriales</taxon>
        <taxon>Eubacteriaceae</taxon>
        <taxon>Eubacterium</taxon>
    </lineage>
</organism>
<dbReference type="OrthoDB" id="2088197at2"/>
<feature type="transmembrane region" description="Helical" evidence="1">
    <location>
        <begin position="34"/>
        <end position="55"/>
    </location>
</feature>
<keyword evidence="1" id="KW-1133">Transmembrane helix</keyword>
<dbReference type="Proteomes" id="UP000431304">
    <property type="component" value="Unassembled WGS sequence"/>
</dbReference>
<name>A0A844E1N7_EUBRA</name>
<evidence type="ECO:0000313" key="2">
    <source>
        <dbReference type="EMBL" id="MSD15590.1"/>
    </source>
</evidence>
<evidence type="ECO:0000313" key="3">
    <source>
        <dbReference type="Proteomes" id="UP000431304"/>
    </source>
</evidence>
<gene>
    <name evidence="2" type="ORF">GKE72_05800</name>
</gene>
<accession>A0A844E1N7</accession>
<keyword evidence="1" id="KW-0812">Transmembrane</keyword>
<feature type="transmembrane region" description="Helical" evidence="1">
    <location>
        <begin position="212"/>
        <end position="231"/>
    </location>
</feature>
<protein>
    <recommendedName>
        <fullName evidence="4">ABC-2 family transporter protein</fullName>
    </recommendedName>
</protein>
<feature type="transmembrane region" description="Helical" evidence="1">
    <location>
        <begin position="76"/>
        <end position="103"/>
    </location>
</feature>
<dbReference type="EMBL" id="WKRA01000007">
    <property type="protein sequence ID" value="MSD15590.1"/>
    <property type="molecule type" value="Genomic_DNA"/>
</dbReference>
<evidence type="ECO:0000256" key="1">
    <source>
        <dbReference type="SAM" id="Phobius"/>
    </source>
</evidence>
<dbReference type="AlphaFoldDB" id="A0A844E1N7"/>
<sequence length="241" mass="26952">MSGKQISIFSLIFQAQQANTDISKSALALWQAGIGGWLVVFAPMLLSMGYILLLSEERRNGQIRFHILRSGNWKYCISKVCSGALAGGIVFLIGYALFGLLLVMRFPSVRTFPIEEQEIFLLGSSIGIVIMKKLIGAFLYGMFGSVFGVGVAIVFRDKYMLVCLPFMINYIYKQILSKLATDAMAAEAWTRLNRIDAFRPESIMNLSLGWNWFLSVILMSAIYVVLAVIFYHSVKRGDWGA</sequence>
<feature type="transmembrane region" description="Helical" evidence="1">
    <location>
        <begin position="134"/>
        <end position="155"/>
    </location>
</feature>
<keyword evidence="1" id="KW-0472">Membrane</keyword>
<dbReference type="RefSeq" id="WP_147597894.1">
    <property type="nucleotide sequence ID" value="NZ_CABKSU010000091.1"/>
</dbReference>